<evidence type="ECO:0000313" key="3">
    <source>
        <dbReference type="Proteomes" id="UP000054217"/>
    </source>
</evidence>
<evidence type="ECO:0000256" key="1">
    <source>
        <dbReference type="SAM" id="MobiDB-lite"/>
    </source>
</evidence>
<evidence type="ECO:0000313" key="2">
    <source>
        <dbReference type="EMBL" id="KIO00183.1"/>
    </source>
</evidence>
<name>A0A0C3ITF1_PISTI</name>
<gene>
    <name evidence="2" type="ORF">M404DRAFT_1004112</name>
</gene>
<organism evidence="2 3">
    <name type="scientific">Pisolithus tinctorius Marx 270</name>
    <dbReference type="NCBI Taxonomy" id="870435"/>
    <lineage>
        <taxon>Eukaryota</taxon>
        <taxon>Fungi</taxon>
        <taxon>Dikarya</taxon>
        <taxon>Basidiomycota</taxon>
        <taxon>Agaricomycotina</taxon>
        <taxon>Agaricomycetes</taxon>
        <taxon>Agaricomycetidae</taxon>
        <taxon>Boletales</taxon>
        <taxon>Sclerodermatineae</taxon>
        <taxon>Pisolithaceae</taxon>
        <taxon>Pisolithus</taxon>
    </lineage>
</organism>
<proteinExistence type="predicted"/>
<sequence length="75" mass="8489">MVPIESDVQLVGFSSDTTNALAYNRQPQPQDRLRTIRARGELSGTSHLFRRLSHAEALQPRRSSPPLPELTDSYR</sequence>
<reference evidence="2 3" key="1">
    <citation type="submission" date="2014-04" db="EMBL/GenBank/DDBJ databases">
        <authorList>
            <consortium name="DOE Joint Genome Institute"/>
            <person name="Kuo A."/>
            <person name="Kohler A."/>
            <person name="Costa M.D."/>
            <person name="Nagy L.G."/>
            <person name="Floudas D."/>
            <person name="Copeland A."/>
            <person name="Barry K.W."/>
            <person name="Cichocki N."/>
            <person name="Veneault-Fourrey C."/>
            <person name="LaButti K."/>
            <person name="Lindquist E.A."/>
            <person name="Lipzen A."/>
            <person name="Lundell T."/>
            <person name="Morin E."/>
            <person name="Murat C."/>
            <person name="Sun H."/>
            <person name="Tunlid A."/>
            <person name="Henrissat B."/>
            <person name="Grigoriev I.V."/>
            <person name="Hibbett D.S."/>
            <person name="Martin F."/>
            <person name="Nordberg H.P."/>
            <person name="Cantor M.N."/>
            <person name="Hua S.X."/>
        </authorList>
    </citation>
    <scope>NUCLEOTIDE SEQUENCE [LARGE SCALE GENOMIC DNA]</scope>
    <source>
        <strain evidence="2 3">Marx 270</strain>
    </source>
</reference>
<protein>
    <submittedName>
        <fullName evidence="2">Uncharacterized protein</fullName>
    </submittedName>
</protein>
<accession>A0A0C3ITF1</accession>
<dbReference type="Proteomes" id="UP000054217">
    <property type="component" value="Unassembled WGS sequence"/>
</dbReference>
<reference evidence="3" key="2">
    <citation type="submission" date="2015-01" db="EMBL/GenBank/DDBJ databases">
        <title>Evolutionary Origins and Diversification of the Mycorrhizal Mutualists.</title>
        <authorList>
            <consortium name="DOE Joint Genome Institute"/>
            <consortium name="Mycorrhizal Genomics Consortium"/>
            <person name="Kohler A."/>
            <person name="Kuo A."/>
            <person name="Nagy L.G."/>
            <person name="Floudas D."/>
            <person name="Copeland A."/>
            <person name="Barry K.W."/>
            <person name="Cichocki N."/>
            <person name="Veneault-Fourrey C."/>
            <person name="LaButti K."/>
            <person name="Lindquist E.A."/>
            <person name="Lipzen A."/>
            <person name="Lundell T."/>
            <person name="Morin E."/>
            <person name="Murat C."/>
            <person name="Riley R."/>
            <person name="Ohm R."/>
            <person name="Sun H."/>
            <person name="Tunlid A."/>
            <person name="Henrissat B."/>
            <person name="Grigoriev I.V."/>
            <person name="Hibbett D.S."/>
            <person name="Martin F."/>
        </authorList>
    </citation>
    <scope>NUCLEOTIDE SEQUENCE [LARGE SCALE GENOMIC DNA]</scope>
    <source>
        <strain evidence="3">Marx 270</strain>
    </source>
</reference>
<dbReference type="EMBL" id="KN831998">
    <property type="protein sequence ID" value="KIO00183.1"/>
    <property type="molecule type" value="Genomic_DNA"/>
</dbReference>
<feature type="region of interest" description="Disordered" evidence="1">
    <location>
        <begin position="54"/>
        <end position="75"/>
    </location>
</feature>
<dbReference type="InParanoid" id="A0A0C3ITF1"/>
<keyword evidence="3" id="KW-1185">Reference proteome</keyword>
<dbReference type="HOGENOM" id="CLU_199942_0_0_1"/>
<dbReference type="AlphaFoldDB" id="A0A0C3ITF1"/>